<proteinExistence type="predicted"/>
<sequence length="239" mass="24842">MTATLSKVMLYAALPAAATLAGALLALLKQPSAGLRSAVQHFAAGTVFSVLAVELLPDLMHRRMPWPTFIGFSLGVAFMLGLKWWSERGGNAEGSRDPRALITALGVDVVLDGALIGLSFAAGEKQGLLLTIGLVLETFFLGASCATSLRTAGQTSLRIGITAAILGIGVLAGAGAGAVILNSVTPVFIDALLAFGVAALLYLVTEELLVEAHEGKETPVQAAMFFLGFILLFMIDMLI</sequence>
<dbReference type="OrthoDB" id="8539650at2"/>
<dbReference type="AlphaFoldDB" id="A0A1I1VU53"/>
<feature type="transmembrane region" description="Helical" evidence="1">
    <location>
        <begin position="187"/>
        <end position="205"/>
    </location>
</feature>
<feature type="transmembrane region" description="Helical" evidence="1">
    <location>
        <begin position="100"/>
        <end position="121"/>
    </location>
</feature>
<feature type="transmembrane region" description="Helical" evidence="1">
    <location>
        <begin position="161"/>
        <end position="180"/>
    </location>
</feature>
<reference evidence="3" key="1">
    <citation type="submission" date="2016-10" db="EMBL/GenBank/DDBJ databases">
        <authorList>
            <person name="Varghese N."/>
            <person name="Submissions S."/>
        </authorList>
    </citation>
    <scope>NUCLEOTIDE SEQUENCE [LARGE SCALE GENOMIC DNA]</scope>
    <source>
        <strain evidence="3">CGMCC 1.12041</strain>
    </source>
</reference>
<evidence type="ECO:0000313" key="3">
    <source>
        <dbReference type="Proteomes" id="UP000198639"/>
    </source>
</evidence>
<feature type="transmembrane region" description="Helical" evidence="1">
    <location>
        <begin position="68"/>
        <end position="85"/>
    </location>
</feature>
<gene>
    <name evidence="2" type="ORF">SAMN05216204_14217</name>
</gene>
<dbReference type="EMBL" id="FOLD01000042">
    <property type="protein sequence ID" value="SFD86576.1"/>
    <property type="molecule type" value="Genomic_DNA"/>
</dbReference>
<dbReference type="STRING" id="1164594.SAMN05216204_14217"/>
<protein>
    <submittedName>
        <fullName evidence="2">Zinc transporter, ZIP family</fullName>
    </submittedName>
</protein>
<dbReference type="Proteomes" id="UP000198639">
    <property type="component" value="Unassembled WGS sequence"/>
</dbReference>
<feature type="transmembrane region" description="Helical" evidence="1">
    <location>
        <begin position="38"/>
        <end position="56"/>
    </location>
</feature>
<keyword evidence="1" id="KW-0472">Membrane</keyword>
<feature type="transmembrane region" description="Helical" evidence="1">
    <location>
        <begin position="128"/>
        <end position="149"/>
    </location>
</feature>
<feature type="transmembrane region" description="Helical" evidence="1">
    <location>
        <begin position="220"/>
        <end position="238"/>
    </location>
</feature>
<keyword evidence="1" id="KW-1133">Transmembrane helix</keyword>
<organism evidence="2 3">
    <name type="scientific">Massilia yuzhufengensis</name>
    <dbReference type="NCBI Taxonomy" id="1164594"/>
    <lineage>
        <taxon>Bacteria</taxon>
        <taxon>Pseudomonadati</taxon>
        <taxon>Pseudomonadota</taxon>
        <taxon>Betaproteobacteria</taxon>
        <taxon>Burkholderiales</taxon>
        <taxon>Oxalobacteraceae</taxon>
        <taxon>Telluria group</taxon>
        <taxon>Massilia</taxon>
    </lineage>
</organism>
<keyword evidence="3" id="KW-1185">Reference proteome</keyword>
<accession>A0A1I1VU53</accession>
<evidence type="ECO:0000256" key="1">
    <source>
        <dbReference type="SAM" id="Phobius"/>
    </source>
</evidence>
<name>A0A1I1VU53_9BURK</name>
<dbReference type="RefSeq" id="WP_091877015.1">
    <property type="nucleotide sequence ID" value="NZ_FOLD01000042.1"/>
</dbReference>
<evidence type="ECO:0000313" key="2">
    <source>
        <dbReference type="EMBL" id="SFD86576.1"/>
    </source>
</evidence>
<keyword evidence="1" id="KW-0812">Transmembrane</keyword>